<dbReference type="InterPro" id="IPR005181">
    <property type="entry name" value="SASA"/>
</dbReference>
<accession>A6DQW4</accession>
<dbReference type="PANTHER" id="PTHR22901:SF0">
    <property type="entry name" value="SIALATE O-ACETYLESTERASE"/>
    <property type="match status" value="1"/>
</dbReference>
<keyword evidence="1" id="KW-0378">Hydrolase</keyword>
<evidence type="ECO:0000259" key="4">
    <source>
        <dbReference type="Pfam" id="PF03629"/>
    </source>
</evidence>
<gene>
    <name evidence="5" type="ORF">LNTAR_19492</name>
</gene>
<dbReference type="GO" id="GO:0001681">
    <property type="term" value="F:sialate O-acetylesterase activity"/>
    <property type="evidence" value="ECO:0007669"/>
    <property type="project" value="InterPro"/>
</dbReference>
<feature type="chain" id="PRO_5002692474" evidence="3">
    <location>
        <begin position="19"/>
        <end position="527"/>
    </location>
</feature>
<dbReference type="Pfam" id="PF03629">
    <property type="entry name" value="SASA"/>
    <property type="match status" value="1"/>
</dbReference>
<dbReference type="STRING" id="313628.LNTAR_19492"/>
<keyword evidence="6" id="KW-1185">Reference proteome</keyword>
<dbReference type="eggNOG" id="COG2755">
    <property type="taxonomic scope" value="Bacteria"/>
</dbReference>
<name>A6DQW4_9BACT</name>
<organism evidence="5 6">
    <name type="scientific">Lentisphaera araneosa HTCC2155</name>
    <dbReference type="NCBI Taxonomy" id="313628"/>
    <lineage>
        <taxon>Bacteria</taxon>
        <taxon>Pseudomonadati</taxon>
        <taxon>Lentisphaerota</taxon>
        <taxon>Lentisphaeria</taxon>
        <taxon>Lentisphaerales</taxon>
        <taxon>Lentisphaeraceae</taxon>
        <taxon>Lentisphaera</taxon>
    </lineage>
</organism>
<dbReference type="InterPro" id="IPR039329">
    <property type="entry name" value="SIAE"/>
</dbReference>
<feature type="domain" description="Sialate O-acetylesterase" evidence="4">
    <location>
        <begin position="102"/>
        <end position="289"/>
    </location>
</feature>
<dbReference type="InterPro" id="IPR036514">
    <property type="entry name" value="SGNH_hydro_sf"/>
</dbReference>
<sequence length="527" mass="59100">MKKLRILLSLAATMSATADVKMSKMFGDGMVLQRELPVPVWGQADPGEQVSVSFAGQEKTVTTSDNGSWQVVLDPLETASKGQILTVKGSNELSFNDVLVGEVWLCAGQSNMAGRFGDKSPFPAKYDKKKISRMRYNGKGNKGWDSIDEKSAKSLSRVAFYFGVNLYEELNIPIGLITRHNGGTPMQAWMNADDAEVARKALNIPEGWREEAKKQRKPGYQYNDKLKEVIPYAIRGAIWYQGERNAKSNTALEYDKLTVHFLDSWRKDWGERSGLETRKFPFYYIQIPTDIHLRNYEFPWVRDRQRRALEITENTGMAIFWEQGPGLHPADKSLAGKRLALLALAKDYGQTDLVYSGPLLDQVTYSPNTARLTFKHVGNGLVERKGEKSLKYFELAGDDVKYHPAEAVIDGDEVLVTCDAVSNPKYVRYLFNANPPVKESKEGGAGDKAASNFSLMNKDGIPASAFMTDDEIPGPRANIRLKPSKEEKAARKAKQQAQKEKKDLRETQKDNKAQQEVVENEKSSKHS</sequence>
<protein>
    <submittedName>
        <fullName evidence="5">Sialic acid-specific 9-O-acetylesterase</fullName>
    </submittedName>
</protein>
<evidence type="ECO:0000256" key="3">
    <source>
        <dbReference type="SAM" id="SignalP"/>
    </source>
</evidence>
<reference evidence="5 6" key="1">
    <citation type="journal article" date="2010" name="J. Bacteriol.">
        <title>Genome sequence of Lentisphaera araneosa HTCC2155T, the type species of the order Lentisphaerales in the phylum Lentisphaerae.</title>
        <authorList>
            <person name="Thrash J.C."/>
            <person name="Cho J.C."/>
            <person name="Vergin K.L."/>
            <person name="Morris R.M."/>
            <person name="Giovannoni S.J."/>
        </authorList>
    </citation>
    <scope>NUCLEOTIDE SEQUENCE [LARGE SCALE GENOMIC DNA]</scope>
    <source>
        <strain evidence="5 6">HTCC2155</strain>
    </source>
</reference>
<dbReference type="GO" id="GO:0005975">
    <property type="term" value="P:carbohydrate metabolic process"/>
    <property type="evidence" value="ECO:0007669"/>
    <property type="project" value="TreeGrafter"/>
</dbReference>
<evidence type="ECO:0000313" key="5">
    <source>
        <dbReference type="EMBL" id="EDM26014.1"/>
    </source>
</evidence>
<comment type="caution">
    <text evidence="5">The sequence shown here is derived from an EMBL/GenBank/DDBJ whole genome shotgun (WGS) entry which is preliminary data.</text>
</comment>
<dbReference type="AlphaFoldDB" id="A6DQW4"/>
<feature type="region of interest" description="Disordered" evidence="2">
    <location>
        <begin position="464"/>
        <end position="527"/>
    </location>
</feature>
<evidence type="ECO:0000256" key="2">
    <source>
        <dbReference type="SAM" id="MobiDB-lite"/>
    </source>
</evidence>
<dbReference type="Gene3D" id="3.40.50.1110">
    <property type="entry name" value="SGNH hydrolase"/>
    <property type="match status" value="1"/>
</dbReference>
<feature type="compositionally biased region" description="Basic and acidic residues" evidence="2">
    <location>
        <begin position="497"/>
        <end position="527"/>
    </location>
</feature>
<dbReference type="SUPFAM" id="SSF52266">
    <property type="entry name" value="SGNH hydrolase"/>
    <property type="match status" value="1"/>
</dbReference>
<feature type="signal peptide" evidence="3">
    <location>
        <begin position="1"/>
        <end position="18"/>
    </location>
</feature>
<dbReference type="EMBL" id="ABCK01000021">
    <property type="protein sequence ID" value="EDM26014.1"/>
    <property type="molecule type" value="Genomic_DNA"/>
</dbReference>
<proteinExistence type="predicted"/>
<dbReference type="Proteomes" id="UP000004947">
    <property type="component" value="Unassembled WGS sequence"/>
</dbReference>
<dbReference type="PANTHER" id="PTHR22901">
    <property type="entry name" value="SIALATE O-ACETYLESTERASE"/>
    <property type="match status" value="1"/>
</dbReference>
<keyword evidence="3" id="KW-0732">Signal</keyword>
<evidence type="ECO:0000313" key="6">
    <source>
        <dbReference type="Proteomes" id="UP000004947"/>
    </source>
</evidence>
<evidence type="ECO:0000256" key="1">
    <source>
        <dbReference type="ARBA" id="ARBA00022801"/>
    </source>
</evidence>